<dbReference type="Proteomes" id="UP000179807">
    <property type="component" value="Unassembled WGS sequence"/>
</dbReference>
<name>A0A1J4KAJ5_9EUKA</name>
<evidence type="ECO:0000313" key="1">
    <source>
        <dbReference type="EMBL" id="OHT06686.1"/>
    </source>
</evidence>
<dbReference type="RefSeq" id="XP_068359822.1">
    <property type="nucleotide sequence ID" value="XM_068504162.1"/>
</dbReference>
<evidence type="ECO:0000313" key="2">
    <source>
        <dbReference type="Proteomes" id="UP000179807"/>
    </source>
</evidence>
<reference evidence="1" key="1">
    <citation type="submission" date="2016-10" db="EMBL/GenBank/DDBJ databases">
        <authorList>
            <person name="Benchimol M."/>
            <person name="Almeida L.G."/>
            <person name="Vasconcelos A.T."/>
            <person name="Perreira-Neves A."/>
            <person name="Rosa I.A."/>
            <person name="Tasca T."/>
            <person name="Bogo M.R."/>
            <person name="de Souza W."/>
        </authorList>
    </citation>
    <scope>NUCLEOTIDE SEQUENCE [LARGE SCALE GENOMIC DNA]</scope>
    <source>
        <strain evidence="1">K</strain>
    </source>
</reference>
<gene>
    <name evidence="1" type="ORF">TRFO_25140</name>
</gene>
<protein>
    <submittedName>
        <fullName evidence="1">Uncharacterized protein</fullName>
    </submittedName>
</protein>
<accession>A0A1J4KAJ5</accession>
<dbReference type="AlphaFoldDB" id="A0A1J4KAJ5"/>
<dbReference type="VEuPathDB" id="TrichDB:TRFO_25140"/>
<keyword evidence="2" id="KW-1185">Reference proteome</keyword>
<organism evidence="1 2">
    <name type="scientific">Tritrichomonas foetus</name>
    <dbReference type="NCBI Taxonomy" id="1144522"/>
    <lineage>
        <taxon>Eukaryota</taxon>
        <taxon>Metamonada</taxon>
        <taxon>Parabasalia</taxon>
        <taxon>Tritrichomonadida</taxon>
        <taxon>Tritrichomonadidae</taxon>
        <taxon>Tritrichomonas</taxon>
    </lineage>
</organism>
<dbReference type="GeneID" id="94838866"/>
<comment type="caution">
    <text evidence="1">The sequence shown here is derived from an EMBL/GenBank/DDBJ whole genome shotgun (WGS) entry which is preliminary data.</text>
</comment>
<proteinExistence type="predicted"/>
<dbReference type="EMBL" id="MLAK01000717">
    <property type="protein sequence ID" value="OHT06686.1"/>
    <property type="molecule type" value="Genomic_DNA"/>
</dbReference>
<sequence length="530" mass="60288">MFNNYRLPTKLGLSPSSKYWQQHPGYHRSLTNIDGKSYICDFIPLQFQDVSRFNQSLNDALAVMSSKPKFNVPIVPISFWTIISTGDPTPAHLILFTENSDGKLSLDEVEKPPNKNQQIAIPSPVEKTTMMFCINRVFDYAGKFDSLTSGYLRLTFRCIFLNNNRDISFGYYGLHLLKEFIAPECFSRFFNDESLHGIDSKIPHQVRSYGSLHWRVECLGDHQIPFKQSVFALCAKKNASYFNGSSQAPNAPFLFIHNHFDPKARYGLYYKGVKAKEFIPLAIEINKRYNSPCRDDDLSSLYKVAPNPNFASQNNLFSKFMQSLVIPYPDDPFRDLVREQLQQHLSFITTAYTLDYTFSTHTAKRGPRLHENNAFANSEGLSTINQSFVDELKKASLLGSLDALYYLSHFTLLQSEGEVPDELVEYMKAASDYGNAYASFEYGLYLATKAVLERLNPNSGAQLEIIKDAVQYLEKAAKKKPFAVVFIAFFAYICKDKIYAAKCLARVEKTIPSVQNTLAYLQVPDEEQTA</sequence>